<comment type="caution">
    <text evidence="1">The sequence shown here is derived from an EMBL/GenBank/DDBJ whole genome shotgun (WGS) entry which is preliminary data.</text>
</comment>
<name>A0A329TRB4_9FIRM</name>
<gene>
    <name evidence="1" type="ORF">C4N25_00040</name>
</gene>
<dbReference type="Proteomes" id="UP000251634">
    <property type="component" value="Unassembled WGS sequence"/>
</dbReference>
<reference evidence="1 2" key="1">
    <citation type="submission" date="2018-02" db="EMBL/GenBank/DDBJ databases">
        <title>Complete genome sequencing of Faecalibacterium prausnitzii strains isolated from the human gut.</title>
        <authorList>
            <person name="Fitzgerald B.C."/>
            <person name="Shkoporov A.N."/>
            <person name="Ross P.R."/>
            <person name="Hill C."/>
        </authorList>
    </citation>
    <scope>NUCLEOTIDE SEQUENCE [LARGE SCALE GENOMIC DNA]</scope>
    <source>
        <strain evidence="1 2">APC942/8-14-2</strain>
    </source>
</reference>
<proteinExistence type="predicted"/>
<dbReference type="EMBL" id="PRKZ01000001">
    <property type="protein sequence ID" value="RAW51845.1"/>
    <property type="molecule type" value="Genomic_DNA"/>
</dbReference>
<protein>
    <submittedName>
        <fullName evidence="1">Uncharacterized protein</fullName>
    </submittedName>
</protein>
<evidence type="ECO:0000313" key="1">
    <source>
        <dbReference type="EMBL" id="RAW51845.1"/>
    </source>
</evidence>
<accession>A0A329TRB4</accession>
<dbReference type="AlphaFoldDB" id="A0A329TRB4"/>
<sequence>MQPEKIQLGQILNCANNSESDNVVWVSDTADLVDTYCFMDDNKRPYNISECVEVAKLNTSILSLDGFEVEYMMVPLYKRMILEAADAYDICMSVIASPKFGIKSFSQEWDSETKKQLLGSIDHELGTKEEPLVIRLFMASSRTFRKKRDTQFNVDNKEIQDYYNMTVFPKFVWVCEISSKALYENQQVLGEIIIDATSSPDAKMDSIIIVNYPYALCRRMPEDFLKASEACFEEVKEWKPYDIFRGNLTDCQSL</sequence>
<organism evidence="1 2">
    <name type="scientific">Faecalibacterium prausnitzii</name>
    <dbReference type="NCBI Taxonomy" id="853"/>
    <lineage>
        <taxon>Bacteria</taxon>
        <taxon>Bacillati</taxon>
        <taxon>Bacillota</taxon>
        <taxon>Clostridia</taxon>
        <taxon>Eubacteriales</taxon>
        <taxon>Oscillospiraceae</taxon>
        <taxon>Faecalibacterium</taxon>
    </lineage>
</organism>
<evidence type="ECO:0000313" key="2">
    <source>
        <dbReference type="Proteomes" id="UP000251634"/>
    </source>
</evidence>